<dbReference type="Proteomes" id="UP001499930">
    <property type="component" value="Unassembled WGS sequence"/>
</dbReference>
<sequence length="102" mass="11096">MARGTAADGRVSARISPECRLTSLEVDPRIMRMGSHELCDLVMAAVNAALDDLRANVEARREHVDAAGLARALEGVQDESMRTMNAIVQEIGDLAHRIENRG</sequence>
<proteinExistence type="predicted"/>
<dbReference type="Pfam" id="PF02575">
    <property type="entry name" value="YbaB_DNA_bd"/>
    <property type="match status" value="1"/>
</dbReference>
<dbReference type="SUPFAM" id="SSF82607">
    <property type="entry name" value="YbaB-like"/>
    <property type="match status" value="1"/>
</dbReference>
<organism evidence="1 2">
    <name type="scientific">Streptosporangium longisporum</name>
    <dbReference type="NCBI Taxonomy" id="46187"/>
    <lineage>
        <taxon>Bacteria</taxon>
        <taxon>Bacillati</taxon>
        <taxon>Actinomycetota</taxon>
        <taxon>Actinomycetes</taxon>
        <taxon>Streptosporangiales</taxon>
        <taxon>Streptosporangiaceae</taxon>
        <taxon>Streptosporangium</taxon>
    </lineage>
</organism>
<dbReference type="Gene3D" id="3.30.1310.10">
    <property type="entry name" value="Nucleoid-associated protein YbaB-like domain"/>
    <property type="match status" value="1"/>
</dbReference>
<name>A0ABN3XRX1_9ACTN</name>
<protein>
    <submittedName>
        <fullName evidence="1">Uncharacterized protein</fullName>
    </submittedName>
</protein>
<keyword evidence="2" id="KW-1185">Reference proteome</keyword>
<dbReference type="RefSeq" id="WP_344887125.1">
    <property type="nucleotide sequence ID" value="NZ_BAAAWD010000002.1"/>
</dbReference>
<evidence type="ECO:0000313" key="1">
    <source>
        <dbReference type="EMBL" id="GAA2986676.1"/>
    </source>
</evidence>
<comment type="caution">
    <text evidence="1">The sequence shown here is derived from an EMBL/GenBank/DDBJ whole genome shotgun (WGS) entry which is preliminary data.</text>
</comment>
<dbReference type="EMBL" id="BAAAWD010000002">
    <property type="protein sequence ID" value="GAA2986676.1"/>
    <property type="molecule type" value="Genomic_DNA"/>
</dbReference>
<evidence type="ECO:0000313" key="2">
    <source>
        <dbReference type="Proteomes" id="UP001499930"/>
    </source>
</evidence>
<gene>
    <name evidence="1" type="ORF">GCM10017559_02950</name>
</gene>
<reference evidence="1 2" key="1">
    <citation type="journal article" date="2019" name="Int. J. Syst. Evol. Microbiol.">
        <title>The Global Catalogue of Microorganisms (GCM) 10K type strain sequencing project: providing services to taxonomists for standard genome sequencing and annotation.</title>
        <authorList>
            <consortium name="The Broad Institute Genomics Platform"/>
            <consortium name="The Broad Institute Genome Sequencing Center for Infectious Disease"/>
            <person name="Wu L."/>
            <person name="Ma J."/>
        </authorList>
    </citation>
    <scope>NUCLEOTIDE SEQUENCE [LARGE SCALE GENOMIC DNA]</scope>
    <source>
        <strain evidence="1 2">JCM 3106</strain>
    </source>
</reference>
<dbReference type="InterPro" id="IPR004401">
    <property type="entry name" value="YbaB/EbfC"/>
</dbReference>
<accession>A0ABN3XRX1</accession>
<dbReference type="InterPro" id="IPR036894">
    <property type="entry name" value="YbaB-like_sf"/>
</dbReference>